<comment type="subcellular location">
    <subcellularLocation>
        <location evidence="1">Membrane</location>
        <topology evidence="1">Single-pass membrane protein</topology>
    </subcellularLocation>
</comment>
<dbReference type="GO" id="GO:0016020">
    <property type="term" value="C:membrane"/>
    <property type="evidence" value="ECO:0007669"/>
    <property type="project" value="UniProtKB-SubCell"/>
</dbReference>
<keyword evidence="4 6" id="KW-1133">Transmembrane helix</keyword>
<evidence type="ECO:0000256" key="6">
    <source>
        <dbReference type="SAM" id="Phobius"/>
    </source>
</evidence>
<keyword evidence="8" id="KW-1185">Reference proteome</keyword>
<evidence type="ECO:0000256" key="2">
    <source>
        <dbReference type="ARBA" id="ARBA00008854"/>
    </source>
</evidence>
<dbReference type="EMBL" id="CAJEWE010000011">
    <property type="protein sequence ID" value="CAD2079292.1"/>
    <property type="molecule type" value="Genomic_DNA"/>
</dbReference>
<dbReference type="PANTHER" id="PTHR34478">
    <property type="entry name" value="PROTEIN LEMA"/>
    <property type="match status" value="1"/>
</dbReference>
<evidence type="ECO:0000313" key="8">
    <source>
        <dbReference type="Proteomes" id="UP000521032"/>
    </source>
</evidence>
<dbReference type="RefSeq" id="WP_186088413.1">
    <property type="nucleotide sequence ID" value="NZ_BMDB01000004.1"/>
</dbReference>
<dbReference type="Proteomes" id="UP000521032">
    <property type="component" value="Unassembled WGS sequence"/>
</dbReference>
<accession>A0A6V7RMS0</accession>
<name>A0A6V7RMS0_9BACL</name>
<feature type="transmembrane region" description="Helical" evidence="6">
    <location>
        <begin position="6"/>
        <end position="23"/>
    </location>
</feature>
<evidence type="ECO:0000256" key="5">
    <source>
        <dbReference type="ARBA" id="ARBA00023136"/>
    </source>
</evidence>
<dbReference type="InterPro" id="IPR007156">
    <property type="entry name" value="MamQ_LemA"/>
</dbReference>
<comment type="caution">
    <text evidence="7">The sequence shown here is derived from an EMBL/GenBank/DDBJ whole genome shotgun (WGS) entry which is preliminary data.</text>
</comment>
<dbReference type="InterPro" id="IPR023353">
    <property type="entry name" value="LemA-like_dom_sf"/>
</dbReference>
<dbReference type="Gene3D" id="1.20.1440.20">
    <property type="entry name" value="LemA-like domain"/>
    <property type="match status" value="1"/>
</dbReference>
<protein>
    <submittedName>
        <fullName evidence="7">LemA family protein</fullName>
    </submittedName>
</protein>
<evidence type="ECO:0000256" key="4">
    <source>
        <dbReference type="ARBA" id="ARBA00022989"/>
    </source>
</evidence>
<organism evidence="7 8">
    <name type="scientific">Phocicoccus schoeneichii</name>
    <dbReference type="NCBI Taxonomy" id="1812261"/>
    <lineage>
        <taxon>Bacteria</taxon>
        <taxon>Bacillati</taxon>
        <taxon>Bacillota</taxon>
        <taxon>Bacilli</taxon>
        <taxon>Bacillales</taxon>
        <taxon>Salinicoccaceae</taxon>
        <taxon>Phocicoccus</taxon>
    </lineage>
</organism>
<evidence type="ECO:0000256" key="1">
    <source>
        <dbReference type="ARBA" id="ARBA00004167"/>
    </source>
</evidence>
<dbReference type="PANTHER" id="PTHR34478:SF2">
    <property type="entry name" value="MEMBRANE PROTEIN"/>
    <property type="match status" value="1"/>
</dbReference>
<gene>
    <name evidence="7" type="ORF">JEOSCH030_01600</name>
</gene>
<dbReference type="AlphaFoldDB" id="A0A6V7RMS0"/>
<comment type="similarity">
    <text evidence="2">Belongs to the LemA family.</text>
</comment>
<sequence>MKKFLVPIIVVVGIIVVAAMIIMPKYNSFVQLDEEVNQKEAQIETQLQRRGELIPNLVSTVQGYASHEKEIFTEVAEARSKLAGANGVEEMSAANDEMTSALSRLLAVAENYPELQASEQFTGLRDELAGTENRIAVARNDYNTAVQEFNRQTRTFPSNIIATIFNFDKKPYFEADANVKNAPKVDFNTNQEDNSGED</sequence>
<dbReference type="Pfam" id="PF04011">
    <property type="entry name" value="LemA"/>
    <property type="match status" value="1"/>
</dbReference>
<keyword evidence="3 6" id="KW-0812">Transmembrane</keyword>
<dbReference type="SUPFAM" id="SSF140478">
    <property type="entry name" value="LemA-like"/>
    <property type="match status" value="1"/>
</dbReference>
<keyword evidence="5 6" id="KW-0472">Membrane</keyword>
<proteinExistence type="inferred from homology"/>
<reference evidence="7 8" key="1">
    <citation type="submission" date="2020-07" db="EMBL/GenBank/DDBJ databases">
        <authorList>
            <person name="Criscuolo A."/>
        </authorList>
    </citation>
    <scope>NUCLEOTIDE SEQUENCE [LARGE SCALE GENOMIC DNA]</scope>
    <source>
        <strain evidence="8">CIP 111030</strain>
    </source>
</reference>
<evidence type="ECO:0000256" key="3">
    <source>
        <dbReference type="ARBA" id="ARBA00022692"/>
    </source>
</evidence>
<evidence type="ECO:0000313" key="7">
    <source>
        <dbReference type="EMBL" id="CAD2079292.1"/>
    </source>
</evidence>